<dbReference type="OMA" id="ETVEFMC"/>
<feature type="disulfide bond" evidence="14">
    <location>
        <begin position="331"/>
        <end position="358"/>
    </location>
</feature>
<dbReference type="SMART" id="SM00181">
    <property type="entry name" value="EGF"/>
    <property type="match status" value="2"/>
</dbReference>
<dbReference type="GO" id="GO:0006508">
    <property type="term" value="P:proteolysis"/>
    <property type="evidence" value="ECO:0007669"/>
    <property type="project" value="InterPro"/>
</dbReference>
<comment type="caution">
    <text evidence="13">Lacks conserved residue(s) required for the propagation of feature annotation.</text>
</comment>
<dbReference type="Pfam" id="PF00008">
    <property type="entry name" value="EGF"/>
    <property type="match status" value="1"/>
</dbReference>
<evidence type="ECO:0000256" key="1">
    <source>
        <dbReference type="ARBA" id="ARBA00004613"/>
    </source>
</evidence>
<dbReference type="RefSeq" id="XP_030280646.1">
    <property type="nucleotide sequence ID" value="XM_030424786.1"/>
</dbReference>
<dbReference type="Gene3D" id="2.40.10.10">
    <property type="entry name" value="Trypsin-like serine proteases"/>
    <property type="match status" value="1"/>
</dbReference>
<comment type="function">
    <text evidence="9">May play a role in regeneration of skeletal muscle.</text>
</comment>
<dbReference type="PROSITE" id="PS50026">
    <property type="entry name" value="EGF_3"/>
    <property type="match status" value="1"/>
</dbReference>
<dbReference type="GO" id="GO:0005576">
    <property type="term" value="C:extracellular region"/>
    <property type="evidence" value="ECO:0007669"/>
    <property type="project" value="UniProtKB-SubCell"/>
</dbReference>
<evidence type="ECO:0000256" key="3">
    <source>
        <dbReference type="ARBA" id="ARBA00022536"/>
    </source>
</evidence>
<evidence type="ECO:0000256" key="13">
    <source>
        <dbReference type="PROSITE-ProRule" id="PRU00076"/>
    </source>
</evidence>
<dbReference type="GO" id="GO:0004252">
    <property type="term" value="F:serine-type endopeptidase activity"/>
    <property type="evidence" value="ECO:0007669"/>
    <property type="project" value="InterPro"/>
</dbReference>
<keyword evidence="14" id="KW-0768">Sushi</keyword>
<comment type="subcellular location">
    <subcellularLocation>
        <location evidence="1">Secreted</location>
    </subcellularLocation>
</comment>
<evidence type="ECO:0000256" key="6">
    <source>
        <dbReference type="ARBA" id="ARBA00022737"/>
    </source>
</evidence>
<dbReference type="PROSITE" id="PS00022">
    <property type="entry name" value="EGF_1"/>
    <property type="match status" value="1"/>
</dbReference>
<keyword evidence="6" id="KW-0677">Repeat</keyword>
<evidence type="ECO:0000313" key="20">
    <source>
        <dbReference type="Ensembl" id="ENSSAUP00010054624.1"/>
    </source>
</evidence>
<evidence type="ECO:0000256" key="7">
    <source>
        <dbReference type="ARBA" id="ARBA00023157"/>
    </source>
</evidence>
<feature type="compositionally biased region" description="Basic and acidic residues" evidence="15">
    <location>
        <begin position="693"/>
        <end position="715"/>
    </location>
</feature>
<reference evidence="20" key="2">
    <citation type="submission" date="2025-08" db="UniProtKB">
        <authorList>
            <consortium name="Ensembl"/>
        </authorList>
    </citation>
    <scope>IDENTIFICATION</scope>
</reference>
<organism evidence="20 21">
    <name type="scientific">Sparus aurata</name>
    <name type="common">Gilthead sea bream</name>
    <dbReference type="NCBI Taxonomy" id="8175"/>
    <lineage>
        <taxon>Eukaryota</taxon>
        <taxon>Metazoa</taxon>
        <taxon>Chordata</taxon>
        <taxon>Craniata</taxon>
        <taxon>Vertebrata</taxon>
        <taxon>Euteleostomi</taxon>
        <taxon>Actinopterygii</taxon>
        <taxon>Neopterygii</taxon>
        <taxon>Teleostei</taxon>
        <taxon>Neoteleostei</taxon>
        <taxon>Acanthomorphata</taxon>
        <taxon>Eupercaria</taxon>
        <taxon>Spariformes</taxon>
        <taxon>Sparidae</taxon>
        <taxon>Sparus</taxon>
    </lineage>
</organism>
<evidence type="ECO:0000313" key="21">
    <source>
        <dbReference type="Proteomes" id="UP000472265"/>
    </source>
</evidence>
<dbReference type="FunFam" id="2.10.25.10:FF:000063">
    <property type="entry name" value="Slit guidance ligand 2"/>
    <property type="match status" value="1"/>
</dbReference>
<accession>A0A671XTW3</accession>
<dbReference type="PROSITE" id="PS01180">
    <property type="entry name" value="CUB"/>
    <property type="match status" value="1"/>
</dbReference>
<feature type="domain" description="Sushi" evidence="19">
    <location>
        <begin position="363"/>
        <end position="422"/>
    </location>
</feature>
<evidence type="ECO:0000259" key="18">
    <source>
        <dbReference type="PROSITE" id="PS50240"/>
    </source>
</evidence>
<evidence type="ECO:0000256" key="2">
    <source>
        <dbReference type="ARBA" id="ARBA00022525"/>
    </source>
</evidence>
<name>A0A671XTW3_SPAAU</name>
<evidence type="ECO:0000256" key="4">
    <source>
        <dbReference type="ARBA" id="ARBA00022542"/>
    </source>
</evidence>
<feature type="domain" description="Sushi" evidence="19">
    <location>
        <begin position="303"/>
        <end position="360"/>
    </location>
</feature>
<feature type="region of interest" description="Disordered" evidence="15">
    <location>
        <begin position="430"/>
        <end position="613"/>
    </location>
</feature>
<dbReference type="InterPro" id="IPR051659">
    <property type="entry name" value="Serine_Protease_S1-Domain"/>
</dbReference>
<dbReference type="PROSITE" id="PS01186">
    <property type="entry name" value="EGF_2"/>
    <property type="match status" value="1"/>
</dbReference>
<dbReference type="SMART" id="SM00032">
    <property type="entry name" value="CCP"/>
    <property type="match status" value="4"/>
</dbReference>
<proteinExistence type="predicted"/>
<keyword evidence="2" id="KW-0964">Secreted</keyword>
<dbReference type="InterPro" id="IPR000742">
    <property type="entry name" value="EGF"/>
</dbReference>
<evidence type="ECO:0000256" key="14">
    <source>
        <dbReference type="PROSITE-ProRule" id="PRU00302"/>
    </source>
</evidence>
<dbReference type="InterPro" id="IPR035976">
    <property type="entry name" value="Sushi/SCR/CCP_sf"/>
</dbReference>
<sequence length="1180" mass="130680">MLSAGRGLQLGQTHGGTRTIPWTNTIISGKEGWLLFISLFILISLPHGTAWPYDYRYLYNHCPGPEWNVMCRGCCEYDVIRCKCPLQGTPVGYAVPCCRNAINECDPCIIHPGCSIFENCRRCNNGTWGPRDDFFISGKYCAECRPGWSGGDCMKCGGVIRKRQGHLVLESYPNNARCEWTIQVDRPFTIDLRFMMLSMEFHSSCRYDYVEVRDGDSINSRVIGRFCGNNRPAPVQSSGNSLHILFVSDGYKNFDGFFATFQESSACSSSPCLHDGTCVLDSSYTYHCACLAGYTGERCENVVGCHRPPVPTHGSTEGLFHHSGARITFRCDPGFELRGVRSAICLRDGTWSASAPKCVPVERVCSLPPKPTHGDHFLVYGPNDVLIALQYMCNQPYELSGNSQRTCLPNNTWSGTPPVCTQVNNTLTEAEKGKDKAKETDTDKYTDKDISKTKEKGQENTAGEKESVGGGGINTGQENATAVDREDKYTDTIPEKTKSEGRSEGEPEERNTGSEKPSGGSNDKVDSQGPDNSLNTVENKEPEVAKPPEKEEEEEEGNQDTNLEIGKTDVTEIVVIKDKGQEEKERKEEQVNGKRDPDKVGPNDTKLRPVVTEGDNTVEIFEKEMTKNNTVIYDTKDTKKENNSIDSPEAGRKIIPTRVNITQYTMYRAGGEESGKPKEKPTIHEDNTDEDSAEKTKEELEREREEKEKEKEKEVNQSFTEKSCPPLPRLYHGYHQALPGVEPETVEFFCNHSYAVSGDARRTCQPDGTWSGKQPLCVRACREPKVSELVRQRVLPPQTPSRKTPVHKLYSSQRGQQLQSVGPTKGPVVLSQLPQGFHHLYTHIEYECASQFYQHSGSSRRTCLKTGKWSGLHVSCSPVCGKHPTFDPERPAEAHWPWLAAIYRRSTNGAETKVTKADSQAGSLKKDSGAGTGNLNQASDWQLVCSGALVNQRSVVVAAHCVTELGKVYPLDAAKIKVVVGKHYRDDRRDSKGLQHLRVASIAVHTNYDPNILDSDIAVVKLLDKARIGEKVTPLCISDSQGEEVTSGQGLVTGWSPLTDSSLGPDERARVGHVHLADVVPCEQQYARNGVPVSVTDNMLCASQKPDYVPSNICPSDTGGILVLAALSEDQTANKQKHKGLWRLLGLVSFGYDQGECNPDLYTVYTHVANFKDWIQSNMK</sequence>
<feature type="region of interest" description="Disordered" evidence="15">
    <location>
        <begin position="667"/>
        <end position="723"/>
    </location>
</feature>
<dbReference type="PROSITE" id="PS50240">
    <property type="entry name" value="TRYPSIN_DOM"/>
    <property type="match status" value="1"/>
</dbReference>
<feature type="compositionally biased region" description="Basic and acidic residues" evidence="15">
    <location>
        <begin position="670"/>
        <end position="686"/>
    </location>
</feature>
<evidence type="ECO:0000259" key="19">
    <source>
        <dbReference type="PROSITE" id="PS50923"/>
    </source>
</evidence>
<dbReference type="SUPFAM" id="SSF49854">
    <property type="entry name" value="Spermadhesin, CUB domain"/>
    <property type="match status" value="1"/>
</dbReference>
<dbReference type="CDD" id="cd00033">
    <property type="entry name" value="CCP"/>
    <property type="match status" value="4"/>
</dbReference>
<feature type="disulfide bond" evidence="14">
    <location>
        <begin position="750"/>
        <end position="777"/>
    </location>
</feature>
<reference evidence="20" key="3">
    <citation type="submission" date="2025-09" db="UniProtKB">
        <authorList>
            <consortium name="Ensembl"/>
        </authorList>
    </citation>
    <scope>IDENTIFICATION</scope>
</reference>
<dbReference type="Gene3D" id="2.10.25.10">
    <property type="entry name" value="Laminin"/>
    <property type="match status" value="1"/>
</dbReference>
<gene>
    <name evidence="20" type="primary">PAMR1</name>
    <name evidence="20" type="synonym">pamr1b</name>
</gene>
<dbReference type="InterPro" id="IPR043504">
    <property type="entry name" value="Peptidase_S1_PA_chymotrypsin"/>
</dbReference>
<keyword evidence="8" id="KW-0325">Glycoprotein</keyword>
<dbReference type="PROSITE" id="PS50923">
    <property type="entry name" value="SUSHI"/>
    <property type="match status" value="3"/>
</dbReference>
<feature type="disulfide bond" evidence="13">
    <location>
        <begin position="290"/>
        <end position="299"/>
    </location>
</feature>
<feature type="compositionally biased region" description="Basic and acidic residues" evidence="15">
    <location>
        <begin position="538"/>
        <end position="549"/>
    </location>
</feature>
<dbReference type="SMART" id="SM00020">
    <property type="entry name" value="Tryp_SPc"/>
    <property type="match status" value="1"/>
</dbReference>
<dbReference type="OrthoDB" id="6147874at2759"/>
<keyword evidence="21" id="KW-1185">Reference proteome</keyword>
<evidence type="ECO:0000256" key="8">
    <source>
        <dbReference type="ARBA" id="ARBA00023180"/>
    </source>
</evidence>
<dbReference type="AlphaFoldDB" id="A0A671XTW3"/>
<evidence type="ECO:0000256" key="10">
    <source>
        <dbReference type="ARBA" id="ARBA00040464"/>
    </source>
</evidence>
<dbReference type="GeneTree" id="ENSGT00940000154234"/>
<dbReference type="Gene3D" id="2.60.120.290">
    <property type="entry name" value="Spermadhesin, CUB domain"/>
    <property type="match status" value="1"/>
</dbReference>
<evidence type="ECO:0000256" key="15">
    <source>
        <dbReference type="SAM" id="MobiDB-lite"/>
    </source>
</evidence>
<keyword evidence="7 13" id="KW-1015">Disulfide bond</keyword>
<feature type="domain" description="Sushi" evidence="19">
    <location>
        <begin position="722"/>
        <end position="779"/>
    </location>
</feature>
<keyword evidence="4" id="KW-0721">Serine protease homolog</keyword>
<evidence type="ECO:0000256" key="12">
    <source>
        <dbReference type="ARBA" id="ARBA00042985"/>
    </source>
</evidence>
<reference evidence="20" key="1">
    <citation type="submission" date="2021-04" db="EMBL/GenBank/DDBJ databases">
        <authorList>
            <consortium name="Wellcome Sanger Institute Data Sharing"/>
        </authorList>
    </citation>
    <scope>NUCLEOTIDE SEQUENCE [LARGE SCALE GENOMIC DNA]</scope>
</reference>
<feature type="domain" description="Peptidase S1" evidence="18">
    <location>
        <begin position="879"/>
        <end position="1180"/>
    </location>
</feature>
<feature type="compositionally biased region" description="Basic and acidic residues" evidence="15">
    <location>
        <begin position="430"/>
        <end position="467"/>
    </location>
</feature>
<feature type="domain" description="CUB" evidence="16">
    <location>
        <begin position="156"/>
        <end position="264"/>
    </location>
</feature>
<dbReference type="InterPro" id="IPR000859">
    <property type="entry name" value="CUB_dom"/>
</dbReference>
<dbReference type="FunCoup" id="A0A671XTW3">
    <property type="interactions" value="882"/>
</dbReference>
<evidence type="ECO:0000259" key="16">
    <source>
        <dbReference type="PROSITE" id="PS01180"/>
    </source>
</evidence>
<dbReference type="InParanoid" id="A0A671XTW3"/>
<dbReference type="Pfam" id="PF00089">
    <property type="entry name" value="Trypsin"/>
    <property type="match status" value="1"/>
</dbReference>
<evidence type="ECO:0000256" key="5">
    <source>
        <dbReference type="ARBA" id="ARBA00022729"/>
    </source>
</evidence>
<protein>
    <recommendedName>
        <fullName evidence="10">Inactive serine protease PAMR1</fullName>
    </recommendedName>
    <alternativeName>
        <fullName evidence="12">Peptidase domain-containing protein associated with muscle regeneration 1</fullName>
    </alternativeName>
    <alternativeName>
        <fullName evidence="11">Regeneration-associated muscle protease homolog</fullName>
    </alternativeName>
</protein>
<feature type="disulfide bond" evidence="14">
    <location>
        <begin position="393"/>
        <end position="420"/>
    </location>
</feature>
<feature type="compositionally biased region" description="Basic and acidic residues" evidence="15">
    <location>
        <begin position="566"/>
        <end position="607"/>
    </location>
</feature>
<dbReference type="GeneID" id="115586037"/>
<dbReference type="InterPro" id="IPR000436">
    <property type="entry name" value="Sushi_SCR_CCP_dom"/>
</dbReference>
<keyword evidence="3 13" id="KW-0245">EGF-like domain</keyword>
<dbReference type="FunFam" id="2.60.120.290:FF:000005">
    <property type="entry name" value="Procollagen C-endopeptidase enhancer 1"/>
    <property type="match status" value="1"/>
</dbReference>
<dbReference type="SUPFAM" id="SSF57196">
    <property type="entry name" value="EGF/Laminin"/>
    <property type="match status" value="1"/>
</dbReference>
<dbReference type="PRINTS" id="PR00722">
    <property type="entry name" value="CHYMOTRYPSIN"/>
</dbReference>
<dbReference type="Ensembl" id="ENSSAUT00010057408.1">
    <property type="protein sequence ID" value="ENSSAUP00010054624.1"/>
    <property type="gene ID" value="ENSSAUG00010022499.1"/>
</dbReference>
<dbReference type="PANTHER" id="PTHR24254">
    <property type="entry name" value="PROTHROMBIN"/>
    <property type="match status" value="1"/>
</dbReference>
<keyword evidence="5" id="KW-0732">Signal</keyword>
<evidence type="ECO:0000259" key="17">
    <source>
        <dbReference type="PROSITE" id="PS50026"/>
    </source>
</evidence>
<dbReference type="InterPro" id="IPR001314">
    <property type="entry name" value="Peptidase_S1A"/>
</dbReference>
<dbReference type="CDD" id="cd00190">
    <property type="entry name" value="Tryp_SPc"/>
    <property type="match status" value="1"/>
</dbReference>
<dbReference type="Gene3D" id="2.10.70.10">
    <property type="entry name" value="Complement Module, domain 1"/>
    <property type="match status" value="4"/>
</dbReference>
<dbReference type="InterPro" id="IPR009003">
    <property type="entry name" value="Peptidase_S1_PA"/>
</dbReference>
<dbReference type="SUPFAM" id="SSF57535">
    <property type="entry name" value="Complement control module/SCR domain"/>
    <property type="match status" value="3"/>
</dbReference>
<dbReference type="SUPFAM" id="SSF50494">
    <property type="entry name" value="Trypsin-like serine proteases"/>
    <property type="match status" value="1"/>
</dbReference>
<dbReference type="SMART" id="SM00042">
    <property type="entry name" value="CUB"/>
    <property type="match status" value="1"/>
</dbReference>
<feature type="domain" description="EGF-like" evidence="17">
    <location>
        <begin position="263"/>
        <end position="300"/>
    </location>
</feature>
<dbReference type="Proteomes" id="UP000472265">
    <property type="component" value="Chromosome 8"/>
</dbReference>
<dbReference type="InterPro" id="IPR001254">
    <property type="entry name" value="Trypsin_dom"/>
</dbReference>
<dbReference type="Pfam" id="PF00431">
    <property type="entry name" value="CUB"/>
    <property type="match status" value="1"/>
</dbReference>
<evidence type="ECO:0000256" key="11">
    <source>
        <dbReference type="ARBA" id="ARBA00041872"/>
    </source>
</evidence>
<dbReference type="PANTHER" id="PTHR24254:SF9">
    <property type="entry name" value="INACTIVE SERINE PROTEASE PAMR1"/>
    <property type="match status" value="1"/>
</dbReference>
<feature type="compositionally biased region" description="Basic and acidic residues" evidence="15">
    <location>
        <begin position="483"/>
        <end position="513"/>
    </location>
</feature>
<dbReference type="InterPro" id="IPR035914">
    <property type="entry name" value="Sperma_CUB_dom_sf"/>
</dbReference>
<evidence type="ECO:0000256" key="9">
    <source>
        <dbReference type="ARBA" id="ARBA00037622"/>
    </source>
</evidence>
<dbReference type="CDD" id="cd00054">
    <property type="entry name" value="EGF_CA"/>
    <property type="match status" value="1"/>
</dbReference>
<dbReference type="Pfam" id="PF00084">
    <property type="entry name" value="Sushi"/>
    <property type="match status" value="4"/>
</dbReference>
<dbReference type="CDD" id="cd00041">
    <property type="entry name" value="CUB"/>
    <property type="match status" value="1"/>
</dbReference>